<evidence type="ECO:0000256" key="1">
    <source>
        <dbReference type="SAM" id="SignalP"/>
    </source>
</evidence>
<reference evidence="2 3" key="1">
    <citation type="submission" date="2014-04" db="EMBL/GenBank/DDBJ databases">
        <authorList>
            <consortium name="DOE Joint Genome Institute"/>
            <person name="Kuo A."/>
            <person name="Kohler A."/>
            <person name="Costa M.D."/>
            <person name="Nagy L.G."/>
            <person name="Floudas D."/>
            <person name="Copeland A."/>
            <person name="Barry K.W."/>
            <person name="Cichocki N."/>
            <person name="Veneault-Fourrey C."/>
            <person name="LaButti K."/>
            <person name="Lindquist E.A."/>
            <person name="Lipzen A."/>
            <person name="Lundell T."/>
            <person name="Morin E."/>
            <person name="Murat C."/>
            <person name="Sun H."/>
            <person name="Tunlid A."/>
            <person name="Henrissat B."/>
            <person name="Grigoriev I.V."/>
            <person name="Hibbett D.S."/>
            <person name="Martin F."/>
            <person name="Nordberg H.P."/>
            <person name="Cantor M.N."/>
            <person name="Hua S.X."/>
        </authorList>
    </citation>
    <scope>NUCLEOTIDE SEQUENCE [LARGE SCALE GENOMIC DNA]</scope>
    <source>
        <strain evidence="2 3">Marx 270</strain>
    </source>
</reference>
<gene>
    <name evidence="2" type="ORF">M404DRAFT_726496</name>
</gene>
<evidence type="ECO:0008006" key="4">
    <source>
        <dbReference type="Google" id="ProtNLM"/>
    </source>
</evidence>
<accession>A0A0C3IXF1</accession>
<reference evidence="3" key="2">
    <citation type="submission" date="2015-01" db="EMBL/GenBank/DDBJ databases">
        <title>Evolutionary Origins and Diversification of the Mycorrhizal Mutualists.</title>
        <authorList>
            <consortium name="DOE Joint Genome Institute"/>
            <consortium name="Mycorrhizal Genomics Consortium"/>
            <person name="Kohler A."/>
            <person name="Kuo A."/>
            <person name="Nagy L.G."/>
            <person name="Floudas D."/>
            <person name="Copeland A."/>
            <person name="Barry K.W."/>
            <person name="Cichocki N."/>
            <person name="Veneault-Fourrey C."/>
            <person name="LaButti K."/>
            <person name="Lindquist E.A."/>
            <person name="Lipzen A."/>
            <person name="Lundell T."/>
            <person name="Morin E."/>
            <person name="Murat C."/>
            <person name="Riley R."/>
            <person name="Ohm R."/>
            <person name="Sun H."/>
            <person name="Tunlid A."/>
            <person name="Henrissat B."/>
            <person name="Grigoriev I.V."/>
            <person name="Hibbett D.S."/>
            <person name="Martin F."/>
        </authorList>
    </citation>
    <scope>NUCLEOTIDE SEQUENCE [LARGE SCALE GENOMIC DNA]</scope>
    <source>
        <strain evidence="3">Marx 270</strain>
    </source>
</reference>
<keyword evidence="3" id="KW-1185">Reference proteome</keyword>
<dbReference type="InParanoid" id="A0A0C3IXF1"/>
<dbReference type="HOGENOM" id="CLU_2997436_0_0_1"/>
<feature type="chain" id="PRO_5002165976" description="Secreted protein" evidence="1">
    <location>
        <begin position="23"/>
        <end position="57"/>
    </location>
</feature>
<proteinExistence type="predicted"/>
<evidence type="ECO:0000313" key="3">
    <source>
        <dbReference type="Proteomes" id="UP000054217"/>
    </source>
</evidence>
<protein>
    <recommendedName>
        <fullName evidence="4">Secreted protein</fullName>
    </recommendedName>
</protein>
<keyword evidence="1" id="KW-0732">Signal</keyword>
<feature type="signal peptide" evidence="1">
    <location>
        <begin position="1"/>
        <end position="22"/>
    </location>
</feature>
<organism evidence="2 3">
    <name type="scientific">Pisolithus tinctorius Marx 270</name>
    <dbReference type="NCBI Taxonomy" id="870435"/>
    <lineage>
        <taxon>Eukaryota</taxon>
        <taxon>Fungi</taxon>
        <taxon>Dikarya</taxon>
        <taxon>Basidiomycota</taxon>
        <taxon>Agaricomycotina</taxon>
        <taxon>Agaricomycetes</taxon>
        <taxon>Agaricomycetidae</taxon>
        <taxon>Boletales</taxon>
        <taxon>Sclerodermatineae</taxon>
        <taxon>Pisolithaceae</taxon>
        <taxon>Pisolithus</taxon>
    </lineage>
</organism>
<dbReference type="AlphaFoldDB" id="A0A0C3IXF1"/>
<dbReference type="OrthoDB" id="10553997at2759"/>
<dbReference type="EMBL" id="KN831987">
    <property type="protein sequence ID" value="KIO01528.1"/>
    <property type="molecule type" value="Genomic_DNA"/>
</dbReference>
<dbReference type="Proteomes" id="UP000054217">
    <property type="component" value="Unassembled WGS sequence"/>
</dbReference>
<sequence>MSTARWSSVLLCWSFVLPFARHVPYHTSVICPTARPSSALPHVRHLCYCTSKFCVTA</sequence>
<name>A0A0C3IXF1_PISTI</name>
<evidence type="ECO:0000313" key="2">
    <source>
        <dbReference type="EMBL" id="KIO01528.1"/>
    </source>
</evidence>